<proteinExistence type="predicted"/>
<evidence type="ECO:0000313" key="2">
    <source>
        <dbReference type="EMBL" id="CAB4044509.1"/>
    </source>
</evidence>
<evidence type="ECO:0008006" key="4">
    <source>
        <dbReference type="Google" id="ProtNLM"/>
    </source>
</evidence>
<reference evidence="2" key="1">
    <citation type="submission" date="2020-04" db="EMBL/GenBank/DDBJ databases">
        <authorList>
            <person name="Alioto T."/>
            <person name="Alioto T."/>
            <person name="Gomez Garrido J."/>
        </authorList>
    </citation>
    <scope>NUCLEOTIDE SEQUENCE</scope>
    <source>
        <strain evidence="2">A484AB</strain>
    </source>
</reference>
<protein>
    <recommendedName>
        <fullName evidence="4">Reverse transcriptase domain-containing protein</fullName>
    </recommendedName>
</protein>
<keyword evidence="3" id="KW-1185">Reference proteome</keyword>
<comment type="caution">
    <text evidence="2">The sequence shown here is derived from an EMBL/GenBank/DDBJ whole genome shotgun (WGS) entry which is preliminary data.</text>
</comment>
<dbReference type="OrthoDB" id="5990125at2759"/>
<sequence length="206" mass="23651">MLFVIFINDLPDVVPDCISTGLYADDTKLYRNVSTIGDCEKLQDALTELGSWSYQNNMNFNASKCKVLSITRKVNPLHFQYHMDSTKLLRVNEEKDLGVIITENLSWESHLTCICAKANKLLGLLKRTCISIIDSSVRKTLYLTLVRSKLSYATEVWSPASSLLKQKAEKIQRRATRWILRVKAGELSYKERLQQLDMLPLAYDRE</sequence>
<accession>A0A6S7LUQ3</accession>
<feature type="non-terminal residue" evidence="2">
    <location>
        <position position="206"/>
    </location>
</feature>
<name>A0A6S7LUQ3_PARCT</name>
<dbReference type="EMBL" id="CACRXK020035216">
    <property type="protein sequence ID" value="CAB4044509.1"/>
    <property type="molecule type" value="Genomic_DNA"/>
</dbReference>
<organism evidence="2 3">
    <name type="scientific">Paramuricea clavata</name>
    <name type="common">Red gorgonian</name>
    <name type="synonym">Violescent sea-whip</name>
    <dbReference type="NCBI Taxonomy" id="317549"/>
    <lineage>
        <taxon>Eukaryota</taxon>
        <taxon>Metazoa</taxon>
        <taxon>Cnidaria</taxon>
        <taxon>Anthozoa</taxon>
        <taxon>Octocorallia</taxon>
        <taxon>Malacalcyonacea</taxon>
        <taxon>Plexauridae</taxon>
        <taxon>Paramuricea</taxon>
    </lineage>
</organism>
<evidence type="ECO:0000313" key="1">
    <source>
        <dbReference type="EMBL" id="CAB4028971.1"/>
    </source>
</evidence>
<dbReference type="EMBL" id="CACRXK020015854">
    <property type="protein sequence ID" value="CAB4028971.1"/>
    <property type="molecule type" value="Genomic_DNA"/>
</dbReference>
<gene>
    <name evidence="1" type="ORF">PACLA_8A000159</name>
    <name evidence="2" type="ORF">PACLA_8A009868</name>
</gene>
<dbReference type="AlphaFoldDB" id="A0A6S7LUQ3"/>
<dbReference type="PANTHER" id="PTHR33332">
    <property type="entry name" value="REVERSE TRANSCRIPTASE DOMAIN-CONTAINING PROTEIN"/>
    <property type="match status" value="1"/>
</dbReference>
<dbReference type="Proteomes" id="UP001152795">
    <property type="component" value="Unassembled WGS sequence"/>
</dbReference>
<evidence type="ECO:0000313" key="3">
    <source>
        <dbReference type="Proteomes" id="UP001152795"/>
    </source>
</evidence>